<keyword evidence="6" id="KW-0067">ATP-binding</keyword>
<sequence>MSFLGVVRARVCAAARPSVCRALHATPVFTPPLMLNGIEYKTDETTNIPASILRRVHPAPQLPYQASQPLMLLRNEIQRIMGDNYTPIRAPSPVVSMELNFDELGFPKDHPGRQPSDTYFVNKDTCLRTHTSAHQIGTFREGNARWLLTADVFRRDEIDSSHYPVFHQMEGASVWTKDAYAPGGEVERECEAMEAQLAASQMEISDEVSLDEAGGWQAVHASESPEAAKLAVRHLKATLNTLVYGLFQPRWAHESDSDEPLKVRWIPAFFPFTSPSYEVEVWFRGRWLEILGCGVVQQPILNQAGVPDKMGWAFGLGLERIAMVLFSIPDIRLFWSEDKRFLNQFANASGTLMTFKPYSKYPPCYKDISFWVPAQFHENDLFETVRDVAGDLVEDVACIDNFTHPKTKRESRCYRVNYRSMDRNLENEHVNALHADVLERLHTRYALEIR</sequence>
<dbReference type="FunFam" id="3.30.930.10:FF:000053">
    <property type="entry name" value="Phenylalanyl-tRNA synthetase mitochondrial"/>
    <property type="match status" value="1"/>
</dbReference>
<feature type="domain" description="FDX-ACB" evidence="16">
    <location>
        <begin position="359"/>
        <end position="450"/>
    </location>
</feature>
<evidence type="ECO:0000259" key="15">
    <source>
        <dbReference type="PROSITE" id="PS50862"/>
    </source>
</evidence>
<organism evidence="17 18">
    <name type="scientific">Malassezia japonica</name>
    <dbReference type="NCBI Taxonomy" id="223818"/>
    <lineage>
        <taxon>Eukaryota</taxon>
        <taxon>Fungi</taxon>
        <taxon>Dikarya</taxon>
        <taxon>Basidiomycota</taxon>
        <taxon>Ustilaginomycotina</taxon>
        <taxon>Malasseziomycetes</taxon>
        <taxon>Malasseziales</taxon>
        <taxon>Malasseziaceae</taxon>
        <taxon>Malassezia</taxon>
    </lineage>
</organism>
<dbReference type="EMBL" id="CP119959">
    <property type="protein sequence ID" value="WFD38347.1"/>
    <property type="molecule type" value="Genomic_DNA"/>
</dbReference>
<dbReference type="Pfam" id="PF03147">
    <property type="entry name" value="FDX-ACB"/>
    <property type="match status" value="1"/>
</dbReference>
<dbReference type="InterPro" id="IPR006195">
    <property type="entry name" value="aa-tRNA-synth_II"/>
</dbReference>
<dbReference type="InterPro" id="IPR002319">
    <property type="entry name" value="Phenylalanyl-tRNA_Synthase"/>
</dbReference>
<keyword evidence="9" id="KW-0496">Mitochondrion</keyword>
<dbReference type="SUPFAM" id="SSF54991">
    <property type="entry name" value="Anticodon-binding domain of PheRS"/>
    <property type="match status" value="1"/>
</dbReference>
<dbReference type="GO" id="GO:0004826">
    <property type="term" value="F:phenylalanine-tRNA ligase activity"/>
    <property type="evidence" value="ECO:0007669"/>
    <property type="project" value="UniProtKB-EC"/>
</dbReference>
<name>A0AAF0F4P0_9BASI</name>
<comment type="catalytic activity">
    <reaction evidence="12">
        <text>tRNA(Phe) + L-phenylalanine + ATP = L-phenylalanyl-tRNA(Phe) + AMP + diphosphate + H(+)</text>
        <dbReference type="Rhea" id="RHEA:19413"/>
        <dbReference type="Rhea" id="RHEA-COMP:9668"/>
        <dbReference type="Rhea" id="RHEA-COMP:9699"/>
        <dbReference type="ChEBI" id="CHEBI:15378"/>
        <dbReference type="ChEBI" id="CHEBI:30616"/>
        <dbReference type="ChEBI" id="CHEBI:33019"/>
        <dbReference type="ChEBI" id="CHEBI:58095"/>
        <dbReference type="ChEBI" id="CHEBI:78442"/>
        <dbReference type="ChEBI" id="CHEBI:78531"/>
        <dbReference type="ChEBI" id="CHEBI:456215"/>
        <dbReference type="EC" id="6.1.1.20"/>
    </reaction>
</comment>
<dbReference type="GO" id="GO:0006432">
    <property type="term" value="P:phenylalanyl-tRNA aminoacylation"/>
    <property type="evidence" value="ECO:0007669"/>
    <property type="project" value="InterPro"/>
</dbReference>
<dbReference type="GeneID" id="85224947"/>
<evidence type="ECO:0000256" key="3">
    <source>
        <dbReference type="ARBA" id="ARBA00012814"/>
    </source>
</evidence>
<keyword evidence="10" id="KW-0030">Aminoacyl-tRNA synthetase</keyword>
<keyword evidence="8" id="KW-0809">Transit peptide</keyword>
<keyword evidence="7" id="KW-0648">Protein biosynthesis</keyword>
<evidence type="ECO:0000256" key="7">
    <source>
        <dbReference type="ARBA" id="ARBA00022917"/>
    </source>
</evidence>
<dbReference type="CDD" id="cd00496">
    <property type="entry name" value="PheRS_alpha_core"/>
    <property type="match status" value="1"/>
</dbReference>
<dbReference type="Gene3D" id="3.30.930.10">
    <property type="entry name" value="Bira Bifunctional Protein, Domain 2"/>
    <property type="match status" value="1"/>
</dbReference>
<keyword evidence="5" id="KW-0547">Nucleotide-binding</keyword>
<dbReference type="Proteomes" id="UP001217754">
    <property type="component" value="Chromosome 2"/>
</dbReference>
<dbReference type="InterPro" id="IPR004530">
    <property type="entry name" value="Phe-tRNA-synth_IIc_mito"/>
</dbReference>
<evidence type="ECO:0000256" key="13">
    <source>
        <dbReference type="ARBA" id="ARBA00057761"/>
    </source>
</evidence>
<evidence type="ECO:0000256" key="10">
    <source>
        <dbReference type="ARBA" id="ARBA00023146"/>
    </source>
</evidence>
<evidence type="ECO:0000256" key="1">
    <source>
        <dbReference type="ARBA" id="ARBA00004305"/>
    </source>
</evidence>
<dbReference type="SUPFAM" id="SSF55681">
    <property type="entry name" value="Class II aaRS and biotin synthetases"/>
    <property type="match status" value="1"/>
</dbReference>
<gene>
    <name evidence="17" type="primary">MSF1</name>
    <name evidence="17" type="ORF">MJAP1_001298</name>
</gene>
<dbReference type="NCBIfam" id="TIGR00469">
    <property type="entry name" value="pheS_mito"/>
    <property type="match status" value="1"/>
</dbReference>
<dbReference type="RefSeq" id="XP_060121244.1">
    <property type="nucleotide sequence ID" value="XM_060265261.1"/>
</dbReference>
<evidence type="ECO:0000259" key="16">
    <source>
        <dbReference type="PROSITE" id="PS51447"/>
    </source>
</evidence>
<evidence type="ECO:0000256" key="11">
    <source>
        <dbReference type="ARBA" id="ARBA00031194"/>
    </source>
</evidence>
<comment type="subcellular location">
    <subcellularLocation>
        <location evidence="1">Mitochondrion matrix</location>
    </subcellularLocation>
</comment>
<dbReference type="Gene3D" id="3.30.70.380">
    <property type="entry name" value="Ferrodoxin-fold anticodon-binding domain"/>
    <property type="match status" value="1"/>
</dbReference>
<evidence type="ECO:0000313" key="17">
    <source>
        <dbReference type="EMBL" id="WFD38347.1"/>
    </source>
</evidence>
<reference evidence="17" key="1">
    <citation type="submission" date="2023-03" db="EMBL/GenBank/DDBJ databases">
        <title>Mating type loci evolution in Malassezia.</title>
        <authorList>
            <person name="Coelho M.A."/>
        </authorList>
    </citation>
    <scope>NUCLEOTIDE SEQUENCE</scope>
    <source>
        <strain evidence="17">CBS 9431</strain>
    </source>
</reference>
<dbReference type="InterPro" id="IPR036690">
    <property type="entry name" value="Fdx_antiC-bd_sf"/>
</dbReference>
<keyword evidence="4 17" id="KW-0436">Ligase</keyword>
<dbReference type="SMART" id="SM00896">
    <property type="entry name" value="FDX-ACB"/>
    <property type="match status" value="1"/>
</dbReference>
<dbReference type="GO" id="GO:0005759">
    <property type="term" value="C:mitochondrial matrix"/>
    <property type="evidence" value="ECO:0007669"/>
    <property type="project" value="UniProtKB-SubCell"/>
</dbReference>
<comment type="function">
    <text evidence="13">Is responsible for the charging of tRNA(Phe) with phenylalanine in mitochondrial translation.</text>
</comment>
<dbReference type="PROSITE" id="PS51447">
    <property type="entry name" value="FDX_ACB"/>
    <property type="match status" value="1"/>
</dbReference>
<evidence type="ECO:0000256" key="8">
    <source>
        <dbReference type="ARBA" id="ARBA00022946"/>
    </source>
</evidence>
<evidence type="ECO:0000256" key="4">
    <source>
        <dbReference type="ARBA" id="ARBA00022598"/>
    </source>
</evidence>
<dbReference type="Pfam" id="PF01409">
    <property type="entry name" value="tRNA-synt_2d"/>
    <property type="match status" value="2"/>
</dbReference>
<dbReference type="PANTHER" id="PTHR11538:SF41">
    <property type="entry name" value="PHENYLALANINE--TRNA LIGASE, MITOCHONDRIAL"/>
    <property type="match status" value="1"/>
</dbReference>
<dbReference type="AlphaFoldDB" id="A0AAF0F4P0"/>
<dbReference type="PANTHER" id="PTHR11538">
    <property type="entry name" value="PHENYLALANYL-TRNA SYNTHETASE"/>
    <property type="match status" value="1"/>
</dbReference>
<protein>
    <recommendedName>
        <fullName evidence="14">Phenylalanine--tRNA ligase, mitochondrial</fullName>
        <ecNumber evidence="3">6.1.1.20</ecNumber>
    </recommendedName>
    <alternativeName>
        <fullName evidence="11">Phenylalanyl-tRNA synthetase</fullName>
    </alternativeName>
</protein>
<proteinExistence type="inferred from homology"/>
<dbReference type="PROSITE" id="PS50862">
    <property type="entry name" value="AA_TRNA_LIGASE_II"/>
    <property type="match status" value="1"/>
</dbReference>
<dbReference type="InterPro" id="IPR045864">
    <property type="entry name" value="aa-tRNA-synth_II/BPL/LPL"/>
</dbReference>
<accession>A0AAF0F4P0</accession>
<dbReference type="EC" id="6.1.1.20" evidence="3"/>
<evidence type="ECO:0000256" key="6">
    <source>
        <dbReference type="ARBA" id="ARBA00022840"/>
    </source>
</evidence>
<evidence type="ECO:0000256" key="2">
    <source>
        <dbReference type="ARBA" id="ARBA00008226"/>
    </source>
</evidence>
<evidence type="ECO:0000256" key="9">
    <source>
        <dbReference type="ARBA" id="ARBA00023128"/>
    </source>
</evidence>
<dbReference type="GO" id="GO:0005524">
    <property type="term" value="F:ATP binding"/>
    <property type="evidence" value="ECO:0007669"/>
    <property type="project" value="UniProtKB-KW"/>
</dbReference>
<evidence type="ECO:0000313" key="18">
    <source>
        <dbReference type="Proteomes" id="UP001217754"/>
    </source>
</evidence>
<evidence type="ECO:0000256" key="5">
    <source>
        <dbReference type="ARBA" id="ARBA00022741"/>
    </source>
</evidence>
<dbReference type="InterPro" id="IPR005121">
    <property type="entry name" value="Fdx_antiC-bd"/>
</dbReference>
<dbReference type="GO" id="GO:0000049">
    <property type="term" value="F:tRNA binding"/>
    <property type="evidence" value="ECO:0007669"/>
    <property type="project" value="InterPro"/>
</dbReference>
<evidence type="ECO:0000256" key="14">
    <source>
        <dbReference type="ARBA" id="ARBA00073229"/>
    </source>
</evidence>
<feature type="domain" description="Aminoacyl-transfer RNA synthetases class-II family profile" evidence="15">
    <location>
        <begin position="73"/>
        <end position="357"/>
    </location>
</feature>
<evidence type="ECO:0000256" key="12">
    <source>
        <dbReference type="ARBA" id="ARBA00049255"/>
    </source>
</evidence>
<dbReference type="FunFam" id="3.30.70.380:FF:000002">
    <property type="entry name" value="phenylalanine--tRNA ligase, mitochondrial"/>
    <property type="match status" value="1"/>
</dbReference>
<keyword evidence="18" id="KW-1185">Reference proteome</keyword>
<comment type="similarity">
    <text evidence="2">Belongs to the class-II aminoacyl-tRNA synthetase family.</text>
</comment>